<comment type="caution">
    <text evidence="8">The sequence shown here is derived from an EMBL/GenBank/DDBJ whole genome shotgun (WGS) entry which is preliminary data.</text>
</comment>
<sequence>MAGVVVVFDFDKTILDCDSDNWVVDELGISELFTQLLPSLPWNSLMDTMMMELHLRGKTIEDIAVCLKHAPLNPRIISAIKSAHASGCDLRILSDANAFFIDTILKHHGLIECFTEINTNPSFIDEEGRLRILPYHDFSSHSHGCSSCPPNMCKGLVMEKIRASLPAEGKKKIIYLGDGTADFCAGLKLEEGDFLMPRKNYPIWEIICTNRSLIKAKVHEWKDGEDLETILLDLINPFFIEEKYNVRSSTDRMVAVECKFLTSSITAHEAFSNSTLPVPQ</sequence>
<dbReference type="NCBIfam" id="TIGR01489">
    <property type="entry name" value="DKMTPPase-SF"/>
    <property type="match status" value="1"/>
</dbReference>
<dbReference type="EMBL" id="CM031839">
    <property type="protein sequence ID" value="KAG6674397.1"/>
    <property type="molecule type" value="Genomic_DNA"/>
</dbReference>
<reference evidence="8" key="1">
    <citation type="submission" date="2020-12" db="EMBL/GenBank/DDBJ databases">
        <title>WGS assembly of Carya illinoinensis cv. Pawnee.</title>
        <authorList>
            <person name="Platts A."/>
            <person name="Shu S."/>
            <person name="Wright S."/>
            <person name="Barry K."/>
            <person name="Edger P."/>
            <person name="Pires J.C."/>
            <person name="Schmutz J."/>
        </authorList>
    </citation>
    <scope>NUCLEOTIDE SEQUENCE</scope>
    <source>
        <tissue evidence="8">Leaf</tissue>
    </source>
</reference>
<evidence type="ECO:0000256" key="1">
    <source>
        <dbReference type="ARBA" id="ARBA00001946"/>
    </source>
</evidence>
<keyword evidence="4 7" id="KW-0460">Magnesium</keyword>
<dbReference type="PANTHER" id="PTHR20889:SF22">
    <property type="entry name" value="INORGANIC PYROPHOSPHATASE 2"/>
    <property type="match status" value="1"/>
</dbReference>
<dbReference type="NCBIfam" id="TIGR01488">
    <property type="entry name" value="HAD-SF-IB"/>
    <property type="match status" value="1"/>
</dbReference>
<evidence type="ECO:0000256" key="3">
    <source>
        <dbReference type="ARBA" id="ARBA00022801"/>
    </source>
</evidence>
<evidence type="ECO:0000313" key="9">
    <source>
        <dbReference type="EMBL" id="KAG6674397.1"/>
    </source>
</evidence>
<comment type="cofactor">
    <cofactor evidence="1 7">
        <name>Mg(2+)</name>
        <dbReference type="ChEBI" id="CHEBI:18420"/>
    </cofactor>
</comment>
<organism evidence="8 10">
    <name type="scientific">Carya illinoinensis</name>
    <name type="common">Pecan</name>
    <dbReference type="NCBI Taxonomy" id="32201"/>
    <lineage>
        <taxon>Eukaryota</taxon>
        <taxon>Viridiplantae</taxon>
        <taxon>Streptophyta</taxon>
        <taxon>Embryophyta</taxon>
        <taxon>Tracheophyta</taxon>
        <taxon>Spermatophyta</taxon>
        <taxon>Magnoliopsida</taxon>
        <taxon>eudicotyledons</taxon>
        <taxon>Gunneridae</taxon>
        <taxon>Pentapetalae</taxon>
        <taxon>rosids</taxon>
        <taxon>fabids</taxon>
        <taxon>Fagales</taxon>
        <taxon>Juglandaceae</taxon>
        <taxon>Carya</taxon>
    </lineage>
</organism>
<keyword evidence="10" id="KW-1185">Reference proteome</keyword>
<feature type="binding site" evidence="7">
    <location>
        <position position="9"/>
    </location>
    <ligand>
        <name>Mg(2+)</name>
        <dbReference type="ChEBI" id="CHEBI:18420"/>
    </ligand>
</feature>
<dbReference type="SUPFAM" id="SSF56784">
    <property type="entry name" value="HAD-like"/>
    <property type="match status" value="1"/>
</dbReference>
<keyword evidence="2 7" id="KW-0479">Metal-binding</keyword>
<dbReference type="Proteomes" id="UP000811246">
    <property type="component" value="Chromosome 15"/>
</dbReference>
<proteinExistence type="predicted"/>
<feature type="active site" description="Proton donor" evidence="5">
    <location>
        <position position="11"/>
    </location>
</feature>
<dbReference type="InterPro" id="IPR023214">
    <property type="entry name" value="HAD_sf"/>
</dbReference>
<dbReference type="InterPro" id="IPR006384">
    <property type="entry name" value="HAD_hydro_PyrdxlP_Pase-like"/>
</dbReference>
<dbReference type="AlphaFoldDB" id="A0A8T1N459"/>
<gene>
    <name evidence="8" type="ORF">CIPAW_15G040100</name>
    <name evidence="9" type="ORF">I3842_15G039200</name>
</gene>
<dbReference type="Proteomes" id="UP000811609">
    <property type="component" value="Chromosome 15"/>
</dbReference>
<dbReference type="InterPro" id="IPR016965">
    <property type="entry name" value="Pase_PHOSPHO-typ"/>
</dbReference>
<feature type="binding site" evidence="7">
    <location>
        <position position="178"/>
    </location>
    <ligand>
        <name>Mg(2+)</name>
        <dbReference type="ChEBI" id="CHEBI:18420"/>
    </ligand>
</feature>
<dbReference type="EMBL" id="CM031823">
    <property type="protein sequence ID" value="KAG6626329.1"/>
    <property type="molecule type" value="Genomic_DNA"/>
</dbReference>
<dbReference type="PIRSF" id="PIRSF031051">
    <property type="entry name" value="PyrdxlP_Pase_PHOSPHO2"/>
    <property type="match status" value="1"/>
</dbReference>
<feature type="active site" description="Nucleophile" evidence="5">
    <location>
        <position position="9"/>
    </location>
</feature>
<evidence type="ECO:0000256" key="4">
    <source>
        <dbReference type="ARBA" id="ARBA00022842"/>
    </source>
</evidence>
<evidence type="ECO:0000256" key="6">
    <source>
        <dbReference type="PIRSR" id="PIRSR031051-2"/>
    </source>
</evidence>
<reference evidence="9" key="2">
    <citation type="submission" date="2021-01" db="EMBL/GenBank/DDBJ databases">
        <authorList>
            <person name="Lovell J.T."/>
            <person name="Bentley N."/>
            <person name="Bhattarai G."/>
            <person name="Jenkins J.W."/>
            <person name="Sreedasyam A."/>
            <person name="Alarcon Y."/>
            <person name="Bock C."/>
            <person name="Boston L."/>
            <person name="Carlson J."/>
            <person name="Cervantes K."/>
            <person name="Clermont K."/>
            <person name="Krom N."/>
            <person name="Kubenka K."/>
            <person name="Mamidi S."/>
            <person name="Mattison C."/>
            <person name="Monteros M."/>
            <person name="Pisani C."/>
            <person name="Plott C."/>
            <person name="Rajasekar S."/>
            <person name="Rhein H.S."/>
            <person name="Rohla C."/>
            <person name="Song M."/>
            <person name="Hilaire R.S."/>
            <person name="Shu S."/>
            <person name="Wells L."/>
            <person name="Wang X."/>
            <person name="Webber J."/>
            <person name="Heerema R.J."/>
            <person name="Klein P."/>
            <person name="Conner P."/>
            <person name="Grauke L."/>
            <person name="Grimwood J."/>
            <person name="Schmutz J."/>
            <person name="Randall J.J."/>
        </authorList>
    </citation>
    <scope>NUCLEOTIDE SEQUENCE</scope>
    <source>
        <tissue evidence="9">Leaf</tissue>
    </source>
</reference>
<dbReference type="Pfam" id="PF06888">
    <property type="entry name" value="Put_Phosphatase"/>
    <property type="match status" value="1"/>
</dbReference>
<feature type="binding site" evidence="7">
    <location>
        <position position="11"/>
    </location>
    <ligand>
        <name>Mg(2+)</name>
        <dbReference type="ChEBI" id="CHEBI:18420"/>
    </ligand>
</feature>
<evidence type="ECO:0000256" key="7">
    <source>
        <dbReference type="PIRSR" id="PIRSR031051-3"/>
    </source>
</evidence>
<dbReference type="InterPro" id="IPR036412">
    <property type="entry name" value="HAD-like_sf"/>
</dbReference>
<evidence type="ECO:0000256" key="2">
    <source>
        <dbReference type="ARBA" id="ARBA00022723"/>
    </source>
</evidence>
<keyword evidence="3" id="KW-0378">Hydrolase</keyword>
<dbReference type="GO" id="GO:0046872">
    <property type="term" value="F:metal ion binding"/>
    <property type="evidence" value="ECO:0007669"/>
    <property type="project" value="UniProtKB-KW"/>
</dbReference>
<evidence type="ECO:0000313" key="10">
    <source>
        <dbReference type="Proteomes" id="UP000811609"/>
    </source>
</evidence>
<protein>
    <submittedName>
        <fullName evidence="8">Uncharacterized protein</fullName>
    </submittedName>
</protein>
<dbReference type="Gene3D" id="3.40.50.1000">
    <property type="entry name" value="HAD superfamily/HAD-like"/>
    <property type="match status" value="1"/>
</dbReference>
<dbReference type="PANTHER" id="PTHR20889">
    <property type="entry name" value="PHOSPHATASE, ORPHAN 1, 2"/>
    <property type="match status" value="1"/>
</dbReference>
<feature type="binding site" evidence="6">
    <location>
        <position position="20"/>
    </location>
    <ligand>
        <name>substrate</name>
    </ligand>
</feature>
<dbReference type="OrthoDB" id="10267182at2759"/>
<evidence type="ECO:0000256" key="5">
    <source>
        <dbReference type="PIRSR" id="PIRSR031051-1"/>
    </source>
</evidence>
<name>A0A8T1N459_CARIL</name>
<feature type="binding site" evidence="6">
    <location>
        <position position="95"/>
    </location>
    <ligand>
        <name>substrate</name>
    </ligand>
</feature>
<accession>A0A8T1N459</accession>
<dbReference type="GO" id="GO:0016791">
    <property type="term" value="F:phosphatase activity"/>
    <property type="evidence" value="ECO:0007669"/>
    <property type="project" value="InterPro"/>
</dbReference>
<evidence type="ECO:0000313" key="8">
    <source>
        <dbReference type="EMBL" id="KAG6626329.1"/>
    </source>
</evidence>